<evidence type="ECO:0000313" key="2">
    <source>
        <dbReference type="Proteomes" id="UP000593576"/>
    </source>
</evidence>
<proteinExistence type="predicted"/>
<reference evidence="1 2" key="1">
    <citation type="journal article" date="2019" name="Genome Biol. Evol.">
        <title>Insights into the evolution of the New World diploid cottons (Gossypium, subgenus Houzingenia) based on genome sequencing.</title>
        <authorList>
            <person name="Grover C.E."/>
            <person name="Arick M.A. 2nd"/>
            <person name="Thrash A."/>
            <person name="Conover J.L."/>
            <person name="Sanders W.S."/>
            <person name="Peterson D.G."/>
            <person name="Frelichowski J.E."/>
            <person name="Scheffler J.A."/>
            <person name="Scheffler B.E."/>
            <person name="Wendel J.F."/>
        </authorList>
    </citation>
    <scope>NUCLEOTIDE SEQUENCE [LARGE SCALE GENOMIC DNA]</scope>
    <source>
        <strain evidence="1">1</strain>
        <tissue evidence="1">Leaf</tissue>
    </source>
</reference>
<organism evidence="1 2">
    <name type="scientific">Gossypium schwendimanii</name>
    <name type="common">Cotton</name>
    <dbReference type="NCBI Taxonomy" id="34291"/>
    <lineage>
        <taxon>Eukaryota</taxon>
        <taxon>Viridiplantae</taxon>
        <taxon>Streptophyta</taxon>
        <taxon>Embryophyta</taxon>
        <taxon>Tracheophyta</taxon>
        <taxon>Spermatophyta</taxon>
        <taxon>Magnoliopsida</taxon>
        <taxon>eudicotyledons</taxon>
        <taxon>Gunneridae</taxon>
        <taxon>Pentapetalae</taxon>
        <taxon>rosids</taxon>
        <taxon>malvids</taxon>
        <taxon>Malvales</taxon>
        <taxon>Malvaceae</taxon>
        <taxon>Malvoideae</taxon>
        <taxon>Gossypium</taxon>
    </lineage>
</organism>
<evidence type="ECO:0000313" key="1">
    <source>
        <dbReference type="EMBL" id="MBA0877670.1"/>
    </source>
</evidence>
<name>A0A7J9N362_GOSSC</name>
<comment type="caution">
    <text evidence="1">The sequence shown here is derived from an EMBL/GenBank/DDBJ whole genome shotgun (WGS) entry which is preliminary data.</text>
</comment>
<protein>
    <submittedName>
        <fullName evidence="1">Uncharacterized protein</fullName>
    </submittedName>
</protein>
<accession>A0A7J9N362</accession>
<sequence length="73" mass="8451">MRTVIPKRTWMMMVDPKEPVKDLGYCKCSYYHCCDWIWSAISCMGYCTVGMGGWTSSSHGFLLHHLLHIYPSC</sequence>
<dbReference type="Proteomes" id="UP000593576">
    <property type="component" value="Unassembled WGS sequence"/>
</dbReference>
<dbReference type="EMBL" id="JABFAF010268978">
    <property type="protein sequence ID" value="MBA0877670.1"/>
    <property type="molecule type" value="Genomic_DNA"/>
</dbReference>
<dbReference type="OrthoDB" id="40134at2759"/>
<keyword evidence="2" id="KW-1185">Reference proteome</keyword>
<dbReference type="AlphaFoldDB" id="A0A7J9N362"/>
<gene>
    <name evidence="1" type="ORF">Goshw_024812</name>
</gene>